<dbReference type="InterPro" id="IPR000792">
    <property type="entry name" value="Tscrpt_reg_LuxR_C"/>
</dbReference>
<dbReference type="PANTHER" id="PTHR16305:SF35">
    <property type="entry name" value="TRANSCRIPTIONAL ACTIVATOR DOMAIN"/>
    <property type="match status" value="1"/>
</dbReference>
<name>A0A5B2WPP8_9PSEU</name>
<dbReference type="Pfam" id="PF13191">
    <property type="entry name" value="AAA_16"/>
    <property type="match status" value="1"/>
</dbReference>
<sequence length="904" mass="94715">MATRGRPLVTRALSGRAAQVRVLTDAVGTLADSRTGQVIVLSGGVGIGKTTLLRHARDLAHAKGVRVLEANASALEHEYAFGVARQLVAAVGVAIPQVRAEAPFEAMHALFGQIEQVTSGGPALLIVDDLQWADAASLRFLNYLAARIATHPITVLAGRRPDAVSAGNAPLIDQLLARADQLWVAPFEPAELAELAERTFDEAADEAFALACHSASGGNPFLAVELLGHLREHGVRPTGEAAAQVAMVTPQTTIDCLAGRLEGIDGGLALARALAVIGEDGGPELAAELAGLDMAGAASTLEALLKARLVVEDAGSIVFVSSMVASAAAATLNSLAALRWHARAAELCHRQFRSTEQIAAHLLQAGTPAQDWQISILTEAAEAAYGVGAFESAGTLFRHALGSPQLTSDERLRLRARVAAALVFGDPVAAHRELAELLPLTSGDLHAQVASDLLLVTLSTRGFSAGTAFLDTVIDQVVDHDPAAALPLISRSLGIGWLSDSPVRRVLDVVDAVADERKYGRAILAAARAQLAGEIATDADACAEQAVLALELLWGNGEPDASEMSIHMGAIQGLLCSERFEVALAWIAKGEDLAQRRGWTTVLPFAAWARFVCLSVSGHTDATLAAAIAVRTTTATVFDDNDPLDMSGGFIACAFLLAGRMAEAEEALGPFASGEITRPNQFYTASTRAGLRLLQRRFGQAHGDALMCARLMPDTSVNPLIAHWRSIGALAANGMGDPTEASRLAEEELRLARAWGTPHTLGTALAAAGTVRQDRALLREAVEVTRGTHARLALVAALLALDEVDGLVEALEVAEQYGLGLFVPAIREALRAHGRRPGVKAVTGANALTSSEQSVADLAAAGLTNAAICGRLHLAPRTVEQHLTHAYRKLKIAGRKELAAALRG</sequence>
<dbReference type="SUPFAM" id="SSF46894">
    <property type="entry name" value="C-terminal effector domain of the bipartite response regulators"/>
    <property type="match status" value="1"/>
</dbReference>
<keyword evidence="5" id="KW-1185">Reference proteome</keyword>
<dbReference type="PRINTS" id="PR00038">
    <property type="entry name" value="HTHLUXR"/>
</dbReference>
<keyword evidence="2" id="KW-0067">ATP-binding</keyword>
<dbReference type="SUPFAM" id="SSF52540">
    <property type="entry name" value="P-loop containing nucleoside triphosphate hydrolases"/>
    <property type="match status" value="1"/>
</dbReference>
<dbReference type="GO" id="GO:0006355">
    <property type="term" value="P:regulation of DNA-templated transcription"/>
    <property type="evidence" value="ECO:0007669"/>
    <property type="project" value="InterPro"/>
</dbReference>
<evidence type="ECO:0000259" key="3">
    <source>
        <dbReference type="PROSITE" id="PS50043"/>
    </source>
</evidence>
<dbReference type="Gene3D" id="3.40.50.300">
    <property type="entry name" value="P-loop containing nucleotide triphosphate hydrolases"/>
    <property type="match status" value="1"/>
</dbReference>
<proteinExistence type="predicted"/>
<evidence type="ECO:0000313" key="5">
    <source>
        <dbReference type="Proteomes" id="UP000323454"/>
    </source>
</evidence>
<organism evidence="4 5">
    <name type="scientific">Solihabitans fulvus</name>
    <dbReference type="NCBI Taxonomy" id="1892852"/>
    <lineage>
        <taxon>Bacteria</taxon>
        <taxon>Bacillati</taxon>
        <taxon>Actinomycetota</taxon>
        <taxon>Actinomycetes</taxon>
        <taxon>Pseudonocardiales</taxon>
        <taxon>Pseudonocardiaceae</taxon>
        <taxon>Solihabitans</taxon>
    </lineage>
</organism>
<feature type="domain" description="HTH luxR-type" evidence="3">
    <location>
        <begin position="841"/>
        <end position="904"/>
    </location>
</feature>
<dbReference type="PANTHER" id="PTHR16305">
    <property type="entry name" value="TESTICULAR SOLUBLE ADENYLYL CYCLASE"/>
    <property type="match status" value="1"/>
</dbReference>
<dbReference type="CDD" id="cd06170">
    <property type="entry name" value="LuxR_C_like"/>
    <property type="match status" value="1"/>
</dbReference>
<dbReference type="GO" id="GO:0005737">
    <property type="term" value="C:cytoplasm"/>
    <property type="evidence" value="ECO:0007669"/>
    <property type="project" value="TreeGrafter"/>
</dbReference>
<dbReference type="InterPro" id="IPR027417">
    <property type="entry name" value="P-loop_NTPase"/>
</dbReference>
<dbReference type="GO" id="GO:0005524">
    <property type="term" value="F:ATP binding"/>
    <property type="evidence" value="ECO:0007669"/>
    <property type="project" value="UniProtKB-KW"/>
</dbReference>
<reference evidence="4 5" key="2">
    <citation type="submission" date="2019-09" db="EMBL/GenBank/DDBJ databases">
        <authorList>
            <person name="Jin C."/>
        </authorList>
    </citation>
    <scope>NUCLEOTIDE SEQUENCE [LARGE SCALE GENOMIC DNA]</scope>
    <source>
        <strain evidence="4 5">AN110305</strain>
    </source>
</reference>
<dbReference type="AlphaFoldDB" id="A0A5B2WPP8"/>
<dbReference type="GO" id="GO:0003677">
    <property type="term" value="F:DNA binding"/>
    <property type="evidence" value="ECO:0007669"/>
    <property type="project" value="InterPro"/>
</dbReference>
<dbReference type="OrthoDB" id="134933at2"/>
<keyword evidence="1" id="KW-0547">Nucleotide-binding</keyword>
<dbReference type="Pfam" id="PF00196">
    <property type="entry name" value="GerE"/>
    <property type="match status" value="1"/>
</dbReference>
<accession>A0A5B2WPP8</accession>
<protein>
    <submittedName>
        <fullName evidence="4">AAA family ATPase</fullName>
    </submittedName>
</protein>
<evidence type="ECO:0000256" key="1">
    <source>
        <dbReference type="ARBA" id="ARBA00022741"/>
    </source>
</evidence>
<dbReference type="Proteomes" id="UP000323454">
    <property type="component" value="Unassembled WGS sequence"/>
</dbReference>
<dbReference type="InterPro" id="IPR041664">
    <property type="entry name" value="AAA_16"/>
</dbReference>
<dbReference type="SMART" id="SM00421">
    <property type="entry name" value="HTH_LUXR"/>
    <property type="match status" value="1"/>
</dbReference>
<reference evidence="4 5" key="1">
    <citation type="submission" date="2019-09" db="EMBL/GenBank/DDBJ databases">
        <title>Goodfellowia gen. nov., a new genus of the Pseudonocardineae related to Actinoalloteichus, containing Goodfellowia coeruleoviolacea gen. nov., comb. nov. gen. nov., comb. nov.</title>
        <authorList>
            <person name="Labeda D."/>
        </authorList>
    </citation>
    <scope>NUCLEOTIDE SEQUENCE [LARGE SCALE GENOMIC DNA]</scope>
    <source>
        <strain evidence="4 5">AN110305</strain>
    </source>
</reference>
<dbReference type="GO" id="GO:0004016">
    <property type="term" value="F:adenylate cyclase activity"/>
    <property type="evidence" value="ECO:0007669"/>
    <property type="project" value="TreeGrafter"/>
</dbReference>
<comment type="caution">
    <text evidence="4">The sequence shown here is derived from an EMBL/GenBank/DDBJ whole genome shotgun (WGS) entry which is preliminary data.</text>
</comment>
<dbReference type="PROSITE" id="PS50043">
    <property type="entry name" value="HTH_LUXR_2"/>
    <property type="match status" value="1"/>
</dbReference>
<dbReference type="Gene3D" id="1.10.10.10">
    <property type="entry name" value="Winged helix-like DNA-binding domain superfamily/Winged helix DNA-binding domain"/>
    <property type="match status" value="1"/>
</dbReference>
<dbReference type="EMBL" id="VUOB01000071">
    <property type="protein sequence ID" value="KAA2252908.1"/>
    <property type="molecule type" value="Genomic_DNA"/>
</dbReference>
<gene>
    <name evidence="4" type="ORF">F0L68_34015</name>
</gene>
<evidence type="ECO:0000256" key="2">
    <source>
        <dbReference type="ARBA" id="ARBA00022840"/>
    </source>
</evidence>
<dbReference type="InterPro" id="IPR036388">
    <property type="entry name" value="WH-like_DNA-bd_sf"/>
</dbReference>
<dbReference type="InterPro" id="IPR016032">
    <property type="entry name" value="Sig_transdc_resp-reg_C-effctor"/>
</dbReference>
<evidence type="ECO:0000313" key="4">
    <source>
        <dbReference type="EMBL" id="KAA2252908.1"/>
    </source>
</evidence>